<evidence type="ECO:0000256" key="1">
    <source>
        <dbReference type="SAM" id="MobiDB-lite"/>
    </source>
</evidence>
<dbReference type="AlphaFoldDB" id="A0A8H3EW24"/>
<feature type="compositionally biased region" description="Low complexity" evidence="1">
    <location>
        <begin position="322"/>
        <end position="333"/>
    </location>
</feature>
<comment type="caution">
    <text evidence="2">The sequence shown here is derived from an EMBL/GenBank/DDBJ whole genome shotgun (WGS) entry which is preliminary data.</text>
</comment>
<feature type="region of interest" description="Disordered" evidence="1">
    <location>
        <begin position="322"/>
        <end position="341"/>
    </location>
</feature>
<dbReference type="Proteomes" id="UP000664203">
    <property type="component" value="Unassembled WGS sequence"/>
</dbReference>
<evidence type="ECO:0000313" key="2">
    <source>
        <dbReference type="EMBL" id="CAF9912813.1"/>
    </source>
</evidence>
<accession>A0A8H3EW24</accession>
<dbReference type="OrthoDB" id="10288461at2759"/>
<proteinExistence type="predicted"/>
<gene>
    <name evidence="2" type="ORF">ALECFALPRED_008312</name>
</gene>
<evidence type="ECO:0000313" key="3">
    <source>
        <dbReference type="Proteomes" id="UP000664203"/>
    </source>
</evidence>
<organism evidence="2 3">
    <name type="scientific">Alectoria fallacina</name>
    <dbReference type="NCBI Taxonomy" id="1903189"/>
    <lineage>
        <taxon>Eukaryota</taxon>
        <taxon>Fungi</taxon>
        <taxon>Dikarya</taxon>
        <taxon>Ascomycota</taxon>
        <taxon>Pezizomycotina</taxon>
        <taxon>Lecanoromycetes</taxon>
        <taxon>OSLEUM clade</taxon>
        <taxon>Lecanoromycetidae</taxon>
        <taxon>Lecanorales</taxon>
        <taxon>Lecanorineae</taxon>
        <taxon>Parmeliaceae</taxon>
        <taxon>Alectoria</taxon>
    </lineage>
</organism>
<protein>
    <submittedName>
        <fullName evidence="2">Uncharacterized protein</fullName>
    </submittedName>
</protein>
<keyword evidence="3" id="KW-1185">Reference proteome</keyword>
<name>A0A8H3EW24_9LECA</name>
<reference evidence="2" key="1">
    <citation type="submission" date="2021-03" db="EMBL/GenBank/DDBJ databases">
        <authorList>
            <person name="Tagirdzhanova G."/>
        </authorList>
    </citation>
    <scope>NUCLEOTIDE SEQUENCE</scope>
</reference>
<sequence>MATADVTLESVLTHFLFKQLLQIWIPDVPTLLAQRIASGTWVFQKTPKSQTPPLISVLMSLADSPATEHETAAKNLPCGHIVDVQTILSCSNLFGGLVWGQGPHFMECPQSDCDTQYALPIIPNPWVVGGLQARLDLIQWAWARSKDAPNSFDVELARILRYFLHQMGYLPQDLETMPNLPWSGPSQRRQRQMFRLLDAETVVWAQEKYYDTPRSLRGTEPYCKFRLSKPPPPGYVQFKYPPPSPGQYCDCEEPHEWARGPVEWASTPAEDEEEWGFAIPRMERSAGRSKRKKTVSFAVPVITAIRYFEPWWRNEYRDSDRYYSSGSSRTSVDPSTKLDDDREIARLDAEALAAGGTKTRRWL</sequence>
<dbReference type="EMBL" id="CAJPDR010000057">
    <property type="protein sequence ID" value="CAF9912813.1"/>
    <property type="molecule type" value="Genomic_DNA"/>
</dbReference>